<accession>B6TF85</accession>
<protein>
    <submittedName>
        <fullName evidence="2">Uncharacterized protein</fullName>
    </submittedName>
</protein>
<organism evidence="2">
    <name type="scientific">Zea mays</name>
    <name type="common">Maize</name>
    <dbReference type="NCBI Taxonomy" id="4577"/>
    <lineage>
        <taxon>Eukaryota</taxon>
        <taxon>Viridiplantae</taxon>
        <taxon>Streptophyta</taxon>
        <taxon>Embryophyta</taxon>
        <taxon>Tracheophyta</taxon>
        <taxon>Spermatophyta</taxon>
        <taxon>Magnoliopsida</taxon>
        <taxon>Liliopsida</taxon>
        <taxon>Poales</taxon>
        <taxon>Poaceae</taxon>
        <taxon>PACMAD clade</taxon>
        <taxon>Panicoideae</taxon>
        <taxon>Andropogonodae</taxon>
        <taxon>Andropogoneae</taxon>
        <taxon>Tripsacinae</taxon>
        <taxon>Zea</taxon>
    </lineage>
</organism>
<evidence type="ECO:0000256" key="1">
    <source>
        <dbReference type="SAM" id="MobiDB-lite"/>
    </source>
</evidence>
<feature type="region of interest" description="Disordered" evidence="1">
    <location>
        <begin position="41"/>
        <end position="87"/>
    </location>
</feature>
<name>B6TF85_MAIZE</name>
<dbReference type="EMBL" id="EU963650">
    <property type="protein sequence ID" value="ACG35768.1"/>
    <property type="molecule type" value="mRNA"/>
</dbReference>
<evidence type="ECO:0000313" key="2">
    <source>
        <dbReference type="EMBL" id="ACG35768.1"/>
    </source>
</evidence>
<sequence>MVPPPGNLSLSPSTRIQFCTAFSTVSSLCGALANQATSRLAGHGNGVRYPGGAGTRHRSRSRSDAGQCRSRYTRRSRGNRSDRSTSSHGVYSEYLAGHAGYDDLRGAAEEAAVAVLASSASSAAAAWRAEKSRDGELAPDRVLLFGAAAMLVQATAVAVETAAGLSDGVAKPPCCQTPMR</sequence>
<proteinExistence type="evidence at transcript level"/>
<dbReference type="AlphaFoldDB" id="B6TF85"/>
<feature type="compositionally biased region" description="Gly residues" evidence="1">
    <location>
        <begin position="43"/>
        <end position="54"/>
    </location>
</feature>
<reference evidence="2" key="1">
    <citation type="journal article" date="2009" name="Plant Mol. Biol.">
        <title>Insights into corn genes derived from large-scale cDNA sequencing.</title>
        <authorList>
            <person name="Alexandrov N.N."/>
            <person name="Brover V.V."/>
            <person name="Freidin S."/>
            <person name="Troukhan M.E."/>
            <person name="Tatarinova T.V."/>
            <person name="Zhang H."/>
            <person name="Swaller T.J."/>
            <person name="Lu Y.P."/>
            <person name="Bouck J."/>
            <person name="Flavell R.B."/>
            <person name="Feldmann K.A."/>
        </authorList>
    </citation>
    <scope>NUCLEOTIDE SEQUENCE</scope>
</reference>